<organism evidence="1 2">
    <name type="scientific">macacine betaherpesvirus 8</name>
    <dbReference type="NCBI Taxonomy" id="2560567"/>
    <lineage>
        <taxon>Viruses</taxon>
        <taxon>Duplodnaviria</taxon>
        <taxon>Heunggongvirae</taxon>
        <taxon>Peploviricota</taxon>
        <taxon>Herviviricetes</taxon>
        <taxon>Herpesvirales</taxon>
        <taxon>Orthoherpesviridae</taxon>
        <taxon>Betaherpesvirinae</taxon>
        <taxon>Cytomegalovirus</taxon>
        <taxon>Cytomegalovirus macacinebeta8</taxon>
    </lineage>
</organism>
<name>G8H112_9BETA</name>
<dbReference type="EMBL" id="JN227533">
    <property type="protein sequence ID" value="AEQ32086.1"/>
    <property type="molecule type" value="Genomic_DNA"/>
</dbReference>
<evidence type="ECO:0000313" key="2">
    <source>
        <dbReference type="Proteomes" id="UP000174965"/>
    </source>
</evidence>
<protein>
    <submittedName>
        <fullName evidence="1">Uncharacterized protein</fullName>
    </submittedName>
</protein>
<accession>G8H112</accession>
<keyword evidence="2" id="KW-1185">Reference proteome</keyword>
<reference evidence="1 2" key="1">
    <citation type="journal article" date="2011" name="J. Virol.">
        <title>Genomic sequencing and characterization of cynomolgus macaque cytomegalovirus.</title>
        <authorList>
            <person name="Marsh A.K."/>
            <person name="Willer D.O."/>
            <person name="Ambagala A.P."/>
            <person name="Dzamba M."/>
            <person name="Chan J.K."/>
            <person name="Pilon R."/>
            <person name="Fournier J."/>
            <person name="Sandstrom P."/>
            <person name="Brudno M."/>
            <person name="Macdonald K.S."/>
        </authorList>
    </citation>
    <scope>NUCLEOTIDE SEQUENCE [LARGE SCALE GENOMIC DNA]</scope>
    <source>
        <strain evidence="1 2">Ottawa</strain>
    </source>
</reference>
<dbReference type="Proteomes" id="UP000174965">
    <property type="component" value="Segment"/>
</dbReference>
<evidence type="ECO:0000313" key="1">
    <source>
        <dbReference type="EMBL" id="AEQ32086.1"/>
    </source>
</evidence>
<proteinExistence type="predicted"/>
<sequence length="161" mass="18643">MLTSFYYIPLLIHTTASTIITHNYSVPAGNDVTLVDFLNTTGFRDGTWYFTKSEGHCQEMSALANRRQLCRLYYHTREHHTIQLIKACKDVFQYSCNMTALHIHNITEFTPVDYSLTKIYNNGTTTTQYYHLQISFSTTSTPKSTTVIPPPPREPRCFNFR</sequence>
<gene>
    <name evidence="1" type="ORF">cy09</name>
</gene>